<dbReference type="PANTHER" id="PTHR42673">
    <property type="entry name" value="MALEYLACETOACETATE ISOMERASE"/>
    <property type="match status" value="1"/>
</dbReference>
<dbReference type="GO" id="GO:0004364">
    <property type="term" value="F:glutathione transferase activity"/>
    <property type="evidence" value="ECO:0007669"/>
    <property type="project" value="TreeGrafter"/>
</dbReference>
<dbReference type="PROSITE" id="PS50405">
    <property type="entry name" value="GST_CTER"/>
    <property type="match status" value="1"/>
</dbReference>
<protein>
    <submittedName>
        <fullName evidence="4">Maleylpyruvate isomerase</fullName>
        <ecNumber evidence="4">5.2.1.4</ecNumber>
    </submittedName>
</protein>
<evidence type="ECO:0000256" key="1">
    <source>
        <dbReference type="ARBA" id="ARBA00010007"/>
    </source>
</evidence>
<dbReference type="InterPro" id="IPR034333">
    <property type="entry name" value="GST_Zeta_N"/>
</dbReference>
<name>A0A7R6SSW9_9GAMM</name>
<dbReference type="InterPro" id="IPR004045">
    <property type="entry name" value="Glutathione_S-Trfase_N"/>
</dbReference>
<keyword evidence="4" id="KW-0670">Pyruvate</keyword>
<dbReference type="NCBIfam" id="TIGR01262">
    <property type="entry name" value="maiA"/>
    <property type="match status" value="1"/>
</dbReference>
<dbReference type="InterPro" id="IPR036249">
    <property type="entry name" value="Thioredoxin-like_sf"/>
</dbReference>
<dbReference type="Gene3D" id="1.20.1050.10">
    <property type="match status" value="1"/>
</dbReference>
<dbReference type="PROSITE" id="PS50404">
    <property type="entry name" value="GST_NTER"/>
    <property type="match status" value="1"/>
</dbReference>
<keyword evidence="5" id="KW-1185">Reference proteome</keyword>
<dbReference type="SFLD" id="SFLDS00019">
    <property type="entry name" value="Glutathione_Transferase_(cytos"/>
    <property type="match status" value="1"/>
</dbReference>
<feature type="domain" description="GST N-terminal" evidence="2">
    <location>
        <begin position="1"/>
        <end position="80"/>
    </location>
</feature>
<keyword evidence="4" id="KW-0413">Isomerase</keyword>
<dbReference type="InterPro" id="IPR005955">
    <property type="entry name" value="GST_Zeta"/>
</dbReference>
<dbReference type="CDD" id="cd03191">
    <property type="entry name" value="GST_C_Zeta"/>
    <property type="match status" value="1"/>
</dbReference>
<reference evidence="4 5" key="1">
    <citation type="journal article" date="2008" name="Int. J. Syst. Evol. Microbiol.">
        <title>Amphritea japonica sp. nov. and Amphritea balenae sp. nov., isolated from the sediment adjacent to sperm whale carcasses off Kagoshima, Japan.</title>
        <authorList>
            <person name="Miyazaki M."/>
            <person name="Nogi Y."/>
            <person name="Fujiwara Y."/>
            <person name="Kawato M."/>
            <person name="Nagahama T."/>
            <person name="Kubokawa K."/>
            <person name="Horikoshi K."/>
        </authorList>
    </citation>
    <scope>NUCLEOTIDE SEQUENCE [LARGE SCALE GENOMIC DNA]</scope>
    <source>
        <strain evidence="4 5">ATCC BAA-1530</strain>
    </source>
</reference>
<dbReference type="GO" id="GO:0005737">
    <property type="term" value="C:cytoplasm"/>
    <property type="evidence" value="ECO:0007669"/>
    <property type="project" value="InterPro"/>
</dbReference>
<feature type="domain" description="GST C-terminal" evidence="3">
    <location>
        <begin position="85"/>
        <end position="209"/>
    </location>
</feature>
<evidence type="ECO:0000259" key="2">
    <source>
        <dbReference type="PROSITE" id="PS50404"/>
    </source>
</evidence>
<evidence type="ECO:0000313" key="5">
    <source>
        <dbReference type="Proteomes" id="UP000595663"/>
    </source>
</evidence>
<dbReference type="GO" id="GO:0006749">
    <property type="term" value="P:glutathione metabolic process"/>
    <property type="evidence" value="ECO:0007669"/>
    <property type="project" value="TreeGrafter"/>
</dbReference>
<evidence type="ECO:0000259" key="3">
    <source>
        <dbReference type="PROSITE" id="PS50405"/>
    </source>
</evidence>
<dbReference type="PANTHER" id="PTHR42673:SF4">
    <property type="entry name" value="MALEYLACETOACETATE ISOMERASE"/>
    <property type="match status" value="1"/>
</dbReference>
<dbReference type="InterPro" id="IPR010987">
    <property type="entry name" value="Glutathione-S-Trfase_C-like"/>
</dbReference>
<dbReference type="GO" id="GO:0006559">
    <property type="term" value="P:L-phenylalanine catabolic process"/>
    <property type="evidence" value="ECO:0007669"/>
    <property type="project" value="TreeGrafter"/>
</dbReference>
<dbReference type="Gene3D" id="3.40.30.10">
    <property type="entry name" value="Glutaredoxin"/>
    <property type="match status" value="1"/>
</dbReference>
<dbReference type="SUPFAM" id="SSF47616">
    <property type="entry name" value="GST C-terminal domain-like"/>
    <property type="match status" value="1"/>
</dbReference>
<organism evidence="4 5">
    <name type="scientific">Amphritea japonica ATCC BAA-1530</name>
    <dbReference type="NCBI Taxonomy" id="1278309"/>
    <lineage>
        <taxon>Bacteria</taxon>
        <taxon>Pseudomonadati</taxon>
        <taxon>Pseudomonadota</taxon>
        <taxon>Gammaproteobacteria</taxon>
        <taxon>Oceanospirillales</taxon>
        <taxon>Oceanospirillaceae</taxon>
        <taxon>Amphritea</taxon>
    </lineage>
</organism>
<dbReference type="SFLD" id="SFLDG00358">
    <property type="entry name" value="Main_(cytGST)"/>
    <property type="match status" value="1"/>
</dbReference>
<dbReference type="InterPro" id="IPR040079">
    <property type="entry name" value="Glutathione_S-Trfase"/>
</dbReference>
<dbReference type="OrthoDB" id="509852at2"/>
<dbReference type="Pfam" id="PF13417">
    <property type="entry name" value="GST_N_3"/>
    <property type="match status" value="1"/>
</dbReference>
<dbReference type="Proteomes" id="UP000595663">
    <property type="component" value="Chromosome"/>
</dbReference>
<dbReference type="AlphaFoldDB" id="A0A7R6SSW9"/>
<dbReference type="KEGG" id="ajp:AMJAP_2198"/>
<dbReference type="GO" id="GO:0016034">
    <property type="term" value="F:maleylacetoacetate isomerase activity"/>
    <property type="evidence" value="ECO:0007669"/>
    <property type="project" value="TreeGrafter"/>
</dbReference>
<dbReference type="InterPro" id="IPR036282">
    <property type="entry name" value="Glutathione-S-Trfase_C_sf"/>
</dbReference>
<dbReference type="GO" id="GO:0050077">
    <property type="term" value="F:maleylpyruvate isomerase activity"/>
    <property type="evidence" value="ECO:0007669"/>
    <property type="project" value="UniProtKB-EC"/>
</dbReference>
<evidence type="ECO:0000313" key="4">
    <source>
        <dbReference type="EMBL" id="BBB26789.1"/>
    </source>
</evidence>
<gene>
    <name evidence="4" type="primary">nagL</name>
    <name evidence="4" type="ORF">AMJAP_2198</name>
</gene>
<dbReference type="InterPro" id="IPR034330">
    <property type="entry name" value="GST_Zeta_C"/>
</dbReference>
<proteinExistence type="inferred from homology"/>
<dbReference type="EMBL" id="AP014545">
    <property type="protein sequence ID" value="BBB26789.1"/>
    <property type="molecule type" value="Genomic_DNA"/>
</dbReference>
<dbReference type="RefSeq" id="WP_019620423.1">
    <property type="nucleotide sequence ID" value="NZ_AP014545.1"/>
</dbReference>
<comment type="similarity">
    <text evidence="1">Belongs to the GST superfamily. Zeta family.</text>
</comment>
<dbReference type="CDD" id="cd03042">
    <property type="entry name" value="GST_N_Zeta"/>
    <property type="match status" value="1"/>
</dbReference>
<dbReference type="EC" id="5.2.1.4" evidence="4"/>
<accession>A0A7R6SSW9</accession>
<dbReference type="SUPFAM" id="SSF52833">
    <property type="entry name" value="Thioredoxin-like"/>
    <property type="match status" value="1"/>
</dbReference>
<sequence length="209" mass="23657">MILYDYFRSSAAYRVRIALNLKKIAYTRVPVDLLQSEQRGRDYLLKNPQGLVPLLDDEGQLIQQSIAICEYLDEKVPEPSIIPADINERAIMRSIVGMIASDIHPVNNLRVLNYLSDDVGITVTQRNTWYRHWMLVGLESLEAFLGASDKTGDFCIGEQPTVADICLIPQLYNAQRFNIETDQLKVVNRIATNCKNISAFANAHPDQSM</sequence>